<keyword evidence="18" id="KW-1185">Reference proteome</keyword>
<accession>A0A087MJQ1</accession>
<dbReference type="SUPFAM" id="SSF53067">
    <property type="entry name" value="Actin-like ATPase domain"/>
    <property type="match status" value="2"/>
</dbReference>
<evidence type="ECO:0000256" key="6">
    <source>
        <dbReference type="ARBA" id="ARBA00012102"/>
    </source>
</evidence>
<feature type="binding site" evidence="16">
    <location>
        <position position="176"/>
    </location>
    <ligand>
        <name>substrate</name>
    </ligand>
</feature>
<evidence type="ECO:0000256" key="11">
    <source>
        <dbReference type="ARBA" id="ARBA00022840"/>
    </source>
</evidence>
<evidence type="ECO:0000256" key="5">
    <source>
        <dbReference type="ARBA" id="ARBA00011738"/>
    </source>
</evidence>
<evidence type="ECO:0000256" key="9">
    <source>
        <dbReference type="ARBA" id="ARBA00022741"/>
    </source>
</evidence>
<keyword evidence="7 16" id="KW-0963">Cytoplasm</keyword>
<dbReference type="Proteomes" id="UP000029085">
    <property type="component" value="Unassembled WGS sequence"/>
</dbReference>
<dbReference type="RefSeq" id="WP_034221923.1">
    <property type="nucleotide sequence ID" value="NZ_AVCJ01000007.1"/>
</dbReference>
<evidence type="ECO:0000256" key="16">
    <source>
        <dbReference type="HAMAP-Rule" id="MF_01274"/>
    </source>
</evidence>
<organism evidence="17 18">
    <name type="scientific">Arenimonas donghaensis DSM 18148 = HO3-R19</name>
    <dbReference type="NCBI Taxonomy" id="1121014"/>
    <lineage>
        <taxon>Bacteria</taxon>
        <taxon>Pseudomonadati</taxon>
        <taxon>Pseudomonadota</taxon>
        <taxon>Gammaproteobacteria</taxon>
        <taxon>Lysobacterales</taxon>
        <taxon>Lysobacteraceae</taxon>
        <taxon>Arenimonas</taxon>
    </lineage>
</organism>
<comment type="caution">
    <text evidence="17">The sequence shown here is derived from an EMBL/GenBank/DDBJ whole genome shotgun (WGS) entry which is preliminary data.</text>
</comment>
<comment type="subunit">
    <text evidence="5 16">Homodimer.</text>
</comment>
<comment type="function">
    <text evidence="16">Catalyzes the phosphorylation of pantothenate (Pan), the first step in CoA biosynthesis.</text>
</comment>
<dbReference type="PATRIC" id="fig|1121014.3.peg.1014"/>
<keyword evidence="10 16" id="KW-0418">Kinase</keyword>
<comment type="cofactor">
    <cofactor evidence="2">
        <name>K(+)</name>
        <dbReference type="ChEBI" id="CHEBI:29103"/>
    </cofactor>
</comment>
<dbReference type="STRING" id="1121014.N788_11300"/>
<evidence type="ECO:0000256" key="4">
    <source>
        <dbReference type="ARBA" id="ARBA00005225"/>
    </source>
</evidence>
<evidence type="ECO:0000256" key="2">
    <source>
        <dbReference type="ARBA" id="ARBA00001958"/>
    </source>
</evidence>
<evidence type="ECO:0000256" key="3">
    <source>
        <dbReference type="ARBA" id="ARBA00004496"/>
    </source>
</evidence>
<dbReference type="UniPathway" id="UPA00241">
    <property type="reaction ID" value="UER00352"/>
</dbReference>
<protein>
    <recommendedName>
        <fullName evidence="15 16">Type III pantothenate kinase</fullName>
        <ecNumber evidence="6 16">2.7.1.33</ecNumber>
    </recommendedName>
    <alternativeName>
        <fullName evidence="16">PanK-III</fullName>
    </alternativeName>
    <alternativeName>
        <fullName evidence="16">Pantothenic acid kinase</fullName>
    </alternativeName>
</protein>
<dbReference type="EMBL" id="AVCJ01000007">
    <property type="protein sequence ID" value="KFL37104.1"/>
    <property type="molecule type" value="Genomic_DNA"/>
</dbReference>
<keyword evidence="9 16" id="KW-0547">Nucleotide-binding</keyword>
<evidence type="ECO:0000256" key="1">
    <source>
        <dbReference type="ARBA" id="ARBA00001206"/>
    </source>
</evidence>
<evidence type="ECO:0000313" key="18">
    <source>
        <dbReference type="Proteomes" id="UP000029085"/>
    </source>
</evidence>
<comment type="caution">
    <text evidence="16">Lacks conserved residue(s) required for the propagation of feature annotation.</text>
</comment>
<comment type="catalytic activity">
    <reaction evidence="1 16">
        <text>(R)-pantothenate + ATP = (R)-4'-phosphopantothenate + ADP + H(+)</text>
        <dbReference type="Rhea" id="RHEA:16373"/>
        <dbReference type="ChEBI" id="CHEBI:10986"/>
        <dbReference type="ChEBI" id="CHEBI:15378"/>
        <dbReference type="ChEBI" id="CHEBI:29032"/>
        <dbReference type="ChEBI" id="CHEBI:30616"/>
        <dbReference type="ChEBI" id="CHEBI:456216"/>
        <dbReference type="EC" id="2.7.1.33"/>
    </reaction>
</comment>
<feature type="binding site" evidence="16">
    <location>
        <begin position="101"/>
        <end position="104"/>
    </location>
    <ligand>
        <name>substrate</name>
    </ligand>
</feature>
<keyword evidence="12 16" id="KW-0630">Potassium</keyword>
<dbReference type="PANTHER" id="PTHR34265">
    <property type="entry name" value="TYPE III PANTOTHENATE KINASE"/>
    <property type="match status" value="1"/>
</dbReference>
<feature type="binding site" evidence="16">
    <location>
        <position position="126"/>
    </location>
    <ligand>
        <name>ATP</name>
        <dbReference type="ChEBI" id="CHEBI:30616"/>
    </ligand>
</feature>
<comment type="subcellular location">
    <subcellularLocation>
        <location evidence="3 16">Cytoplasm</location>
    </subcellularLocation>
</comment>
<dbReference type="Gene3D" id="3.30.420.40">
    <property type="match status" value="2"/>
</dbReference>
<dbReference type="AlphaFoldDB" id="A0A087MJQ1"/>
<evidence type="ECO:0000256" key="15">
    <source>
        <dbReference type="ARBA" id="ARBA00040883"/>
    </source>
</evidence>
<dbReference type="Pfam" id="PF03309">
    <property type="entry name" value="Pan_kinase"/>
    <property type="match status" value="1"/>
</dbReference>
<evidence type="ECO:0000313" key="17">
    <source>
        <dbReference type="EMBL" id="KFL37104.1"/>
    </source>
</evidence>
<dbReference type="OrthoDB" id="9781305at2"/>
<comment type="similarity">
    <text evidence="14 16">Belongs to the type III pantothenate kinase family.</text>
</comment>
<comment type="cofactor">
    <cofactor evidence="16">
        <name>NH4(+)</name>
        <dbReference type="ChEBI" id="CHEBI:28938"/>
    </cofactor>
    <cofactor evidence="16">
        <name>K(+)</name>
        <dbReference type="ChEBI" id="CHEBI:29103"/>
    </cofactor>
    <text evidence="16">A monovalent cation. Ammonium or potassium.</text>
</comment>
<evidence type="ECO:0000256" key="13">
    <source>
        <dbReference type="ARBA" id="ARBA00022993"/>
    </source>
</evidence>
<dbReference type="GO" id="GO:0005737">
    <property type="term" value="C:cytoplasm"/>
    <property type="evidence" value="ECO:0007669"/>
    <property type="project" value="UniProtKB-SubCell"/>
</dbReference>
<dbReference type="NCBIfam" id="TIGR00671">
    <property type="entry name" value="baf"/>
    <property type="match status" value="1"/>
</dbReference>
<dbReference type="GO" id="GO:0005524">
    <property type="term" value="F:ATP binding"/>
    <property type="evidence" value="ECO:0007669"/>
    <property type="project" value="UniProtKB-UniRule"/>
</dbReference>
<gene>
    <name evidence="16" type="primary">coaX</name>
    <name evidence="17" type="ORF">N788_11300</name>
</gene>
<dbReference type="GO" id="GO:0015937">
    <property type="term" value="P:coenzyme A biosynthetic process"/>
    <property type="evidence" value="ECO:0007669"/>
    <property type="project" value="UniProtKB-UniRule"/>
</dbReference>
<keyword evidence="11 16" id="KW-0067">ATP-binding</keyword>
<sequence>MNWLLDLGNSRLKLAAWPASGELGDVQAWSHGATDFPATLQPWLAQLRQGDTCWLASVAGPDVTAAVAGQLASHGCPAQRVRTLAEAAGVRIAYAEPSRLGVDRFLALLAARARGPGPWLLVSAGSALTVDLLDADGLHRGGVIAPSPEHMRAALAARFPALAYAGGEAHAFAADTADALAGGSLGAAAGLVERSQREATRLLGTAPVVLVGGGGGQRLAAALELDVEPAPALVLEGLAVYAENVGATAS</sequence>
<evidence type="ECO:0000256" key="7">
    <source>
        <dbReference type="ARBA" id="ARBA00022490"/>
    </source>
</evidence>
<proteinExistence type="inferred from homology"/>
<dbReference type="GO" id="GO:0004594">
    <property type="term" value="F:pantothenate kinase activity"/>
    <property type="evidence" value="ECO:0007669"/>
    <property type="project" value="UniProtKB-UniRule"/>
</dbReference>
<dbReference type="HAMAP" id="MF_01274">
    <property type="entry name" value="Pantothen_kinase_3"/>
    <property type="match status" value="1"/>
</dbReference>
<reference evidence="18" key="1">
    <citation type="submission" date="2013-08" db="EMBL/GenBank/DDBJ databases">
        <title>Genome sequencing of Arenimonas donghaensis.</title>
        <authorList>
            <person name="Chen F."/>
            <person name="Wang G."/>
        </authorList>
    </citation>
    <scope>NUCLEOTIDE SEQUENCE [LARGE SCALE GENOMIC DNA]</scope>
    <source>
        <strain evidence="18">HO3-R19</strain>
    </source>
</reference>
<feature type="binding site" evidence="16">
    <location>
        <position position="94"/>
    </location>
    <ligand>
        <name>substrate</name>
    </ligand>
</feature>
<evidence type="ECO:0000256" key="10">
    <source>
        <dbReference type="ARBA" id="ARBA00022777"/>
    </source>
</evidence>
<dbReference type="InterPro" id="IPR004619">
    <property type="entry name" value="Type_III_PanK"/>
</dbReference>
<keyword evidence="8 16" id="KW-0808">Transferase</keyword>
<dbReference type="EC" id="2.7.1.33" evidence="6 16"/>
<feature type="active site" description="Proton acceptor" evidence="16">
    <location>
        <position position="103"/>
    </location>
</feature>
<dbReference type="InterPro" id="IPR043129">
    <property type="entry name" value="ATPase_NBD"/>
</dbReference>
<feature type="binding site" evidence="16">
    <location>
        <begin position="6"/>
        <end position="13"/>
    </location>
    <ligand>
        <name>ATP</name>
        <dbReference type="ChEBI" id="CHEBI:30616"/>
    </ligand>
</feature>
<comment type="pathway">
    <text evidence="4 16">Cofactor biosynthesis; coenzyme A biosynthesis; CoA from (R)-pantothenate: step 1/5.</text>
</comment>
<name>A0A087MJQ1_9GAMM</name>
<dbReference type="PANTHER" id="PTHR34265:SF1">
    <property type="entry name" value="TYPE III PANTOTHENATE KINASE"/>
    <property type="match status" value="1"/>
</dbReference>
<evidence type="ECO:0000256" key="12">
    <source>
        <dbReference type="ARBA" id="ARBA00022958"/>
    </source>
</evidence>
<keyword evidence="13 16" id="KW-0173">Coenzyme A biosynthesis</keyword>
<evidence type="ECO:0000256" key="14">
    <source>
        <dbReference type="ARBA" id="ARBA00038036"/>
    </source>
</evidence>
<evidence type="ECO:0000256" key="8">
    <source>
        <dbReference type="ARBA" id="ARBA00022679"/>
    </source>
</evidence>
<reference evidence="17 18" key="2">
    <citation type="journal article" date="2015" name="Stand. Genomic Sci.">
        <title>High quality draft genomic sequence of Arenimonas donghaensis DSM 18148(T).</title>
        <authorList>
            <person name="Chen F."/>
            <person name="Wang H."/>
            <person name="Cao Y."/>
            <person name="Li X."/>
            <person name="Wang G."/>
        </authorList>
    </citation>
    <scope>NUCLEOTIDE SEQUENCE [LARGE SCALE GENOMIC DNA]</scope>
    <source>
        <strain evidence="17 18">HO3-R19</strain>
    </source>
</reference>